<evidence type="ECO:0000256" key="1">
    <source>
        <dbReference type="SAM" id="MobiDB-lite"/>
    </source>
</evidence>
<protein>
    <submittedName>
        <fullName evidence="2">Uncharacterized protein</fullName>
    </submittedName>
</protein>
<proteinExistence type="predicted"/>
<sequence length="219" mass="24780">MVKHIPSGFGQYPNFAFIIPLGQKDVPAFNGRVESADSRQYITRRRCIPPRPCIDPSNSLQEQARGGRPQTLNRKEFRGDLHWMTRDEALVNDSFPRRATIQPFDHHPQHFLRTPLITIASSDQRDIGSFRSSTKALYLNRTLSCFSREAGDDLCDSPVDFVFVHDVSLEIIPYSFNPAPENSRDPHDDPIRAISVENSKRPFNSDTQTGTILVSSSLP</sequence>
<gene>
    <name evidence="2" type="ORF">ABVK50_17915</name>
</gene>
<evidence type="ECO:0000313" key="2">
    <source>
        <dbReference type="EMBL" id="XCG47167.1"/>
    </source>
</evidence>
<name>A0AAU8CKN9_9HYPH</name>
<dbReference type="EMBL" id="CP159253">
    <property type="protein sequence ID" value="XCG47167.1"/>
    <property type="molecule type" value="Genomic_DNA"/>
</dbReference>
<feature type="region of interest" description="Disordered" evidence="1">
    <location>
        <begin position="196"/>
        <end position="219"/>
    </location>
</feature>
<dbReference type="AlphaFoldDB" id="A0AAU8CKN9"/>
<organism evidence="2">
    <name type="scientific">Mesorhizobium sp. WSM2240</name>
    <dbReference type="NCBI Taxonomy" id="3228851"/>
    <lineage>
        <taxon>Bacteria</taxon>
        <taxon>Pseudomonadati</taxon>
        <taxon>Pseudomonadota</taxon>
        <taxon>Alphaproteobacteria</taxon>
        <taxon>Hyphomicrobiales</taxon>
        <taxon>Phyllobacteriaceae</taxon>
        <taxon>Mesorhizobium</taxon>
    </lineage>
</organism>
<accession>A0AAU8CKN9</accession>
<reference evidence="2" key="1">
    <citation type="submission" date="2024-06" db="EMBL/GenBank/DDBJ databases">
        <title>Mesorhizobium karijinii sp. nov., a symbiont of the iconic Swainsona formosa from arid Australia.</title>
        <authorList>
            <person name="Hill Y.J."/>
            <person name="Watkin E.L.J."/>
            <person name="O'Hara G.W."/>
            <person name="Terpolilli J."/>
            <person name="Tye M.L."/>
            <person name="Kohlmeier M.G."/>
        </authorList>
    </citation>
    <scope>NUCLEOTIDE SEQUENCE</scope>
    <source>
        <strain evidence="2">WSM2240</strain>
    </source>
</reference>
<dbReference type="RefSeq" id="WP_353645283.1">
    <property type="nucleotide sequence ID" value="NZ_CP159253.1"/>
</dbReference>
<feature type="compositionally biased region" description="Polar residues" evidence="1">
    <location>
        <begin position="201"/>
        <end position="219"/>
    </location>
</feature>